<dbReference type="AlphaFoldDB" id="A0A087BPZ2"/>
<dbReference type="eggNOG" id="COG0707">
    <property type="taxonomic scope" value="Bacteria"/>
</dbReference>
<dbReference type="STRING" id="1693.BMIN_0816"/>
<dbReference type="Proteomes" id="UP000029014">
    <property type="component" value="Unassembled WGS sequence"/>
</dbReference>
<feature type="region of interest" description="Disordered" evidence="3">
    <location>
        <begin position="232"/>
        <end position="261"/>
    </location>
</feature>
<dbReference type="GO" id="GO:0016758">
    <property type="term" value="F:hexosyltransferase activity"/>
    <property type="evidence" value="ECO:0007669"/>
    <property type="project" value="InterPro"/>
</dbReference>
<proteinExistence type="predicted"/>
<accession>A0A087BPZ2</accession>
<dbReference type="EC" id="2.4.1.227" evidence="5"/>
<evidence type="ECO:0000256" key="2">
    <source>
        <dbReference type="ARBA" id="ARBA00022679"/>
    </source>
</evidence>
<feature type="domain" description="Glycosyltransferase family 28 N-terminal" evidence="4">
    <location>
        <begin position="22"/>
        <end position="161"/>
    </location>
</feature>
<dbReference type="GO" id="GO:0005975">
    <property type="term" value="P:carbohydrate metabolic process"/>
    <property type="evidence" value="ECO:0007669"/>
    <property type="project" value="InterPro"/>
</dbReference>
<protein>
    <submittedName>
        <fullName evidence="5">UDP-N-acetylglucosamine--N-acetylmuramyl-(Pentapeptide) pyrophosphoryl-undecaprenol N-acetylglucosamine transferase</fullName>
        <ecNumber evidence="5">2.4.1.227</ecNumber>
    </submittedName>
</protein>
<dbReference type="PANTHER" id="PTHR21015:SF22">
    <property type="entry name" value="GLYCOSYLTRANSFERASE"/>
    <property type="match status" value="1"/>
</dbReference>
<dbReference type="CDD" id="cd03785">
    <property type="entry name" value="GT28_MurG"/>
    <property type="match status" value="1"/>
</dbReference>
<evidence type="ECO:0000256" key="3">
    <source>
        <dbReference type="SAM" id="MobiDB-lite"/>
    </source>
</evidence>
<sequence length="261" mass="27820">MNVTEGKQAEGKQVEMESQVHIVLAGGGTAGHVNPLLSVGDAIRTMDPTASVSVIGTAQGLESDLVPRAGYEMDVIEKVPFPRRPDASMMSFPARWHHEVARVRDILSRRGADVVVGFGGYASAPAYRAAHRMGIPMVVHEQNARAGMANRLGARWADVVATAFDETGLRARPGARLVRVGLPLRPAIARLIDSRERDARVSRRDCAQALGLDPDRPIIVVTGGVVGCVEPQRRGVQRGTGAAATHAGRPSHGARQGRRSA</sequence>
<feature type="compositionally biased region" description="Low complexity" evidence="3">
    <location>
        <begin position="239"/>
        <end position="248"/>
    </location>
</feature>
<comment type="caution">
    <text evidence="5">The sequence shown here is derived from an EMBL/GenBank/DDBJ whole genome shotgun (WGS) entry which is preliminary data.</text>
</comment>
<dbReference type="EMBL" id="JGZD01000008">
    <property type="protein sequence ID" value="KFI73092.1"/>
    <property type="molecule type" value="Genomic_DNA"/>
</dbReference>
<dbReference type="InterPro" id="IPR004276">
    <property type="entry name" value="GlycoTrans_28_N"/>
</dbReference>
<evidence type="ECO:0000313" key="6">
    <source>
        <dbReference type="Proteomes" id="UP000029014"/>
    </source>
</evidence>
<evidence type="ECO:0000259" key="4">
    <source>
        <dbReference type="Pfam" id="PF03033"/>
    </source>
</evidence>
<name>A0A087BPZ2_9BIFI</name>
<keyword evidence="6" id="KW-1185">Reference proteome</keyword>
<keyword evidence="2 5" id="KW-0808">Transferase</keyword>
<dbReference type="Pfam" id="PF03033">
    <property type="entry name" value="Glyco_transf_28"/>
    <property type="match status" value="1"/>
</dbReference>
<gene>
    <name evidence="5" type="ORF">BMIN_0816</name>
</gene>
<evidence type="ECO:0000256" key="1">
    <source>
        <dbReference type="ARBA" id="ARBA00022676"/>
    </source>
</evidence>
<dbReference type="Gene3D" id="3.40.50.2000">
    <property type="entry name" value="Glycogen Phosphorylase B"/>
    <property type="match status" value="2"/>
</dbReference>
<dbReference type="SUPFAM" id="SSF53756">
    <property type="entry name" value="UDP-Glycosyltransferase/glycogen phosphorylase"/>
    <property type="match status" value="1"/>
</dbReference>
<reference evidence="5 6" key="1">
    <citation type="submission" date="2014-03" db="EMBL/GenBank/DDBJ databases">
        <title>Genomics of Bifidobacteria.</title>
        <authorList>
            <person name="Ventura M."/>
            <person name="Milani C."/>
            <person name="Lugli G.A."/>
        </authorList>
    </citation>
    <scope>NUCLEOTIDE SEQUENCE [LARGE SCALE GENOMIC DNA]</scope>
    <source>
        <strain evidence="5 6">LMG 11592</strain>
    </source>
</reference>
<dbReference type="PANTHER" id="PTHR21015">
    <property type="entry name" value="UDP-N-ACETYLGLUCOSAMINE--N-ACETYLMURAMYL-(PENTAPEPTIDE) PYROPHOSPHORYL-UNDECAPRENOL N-ACETYLGLUCOSAMINE TRANSFERASE 1"/>
    <property type="match status" value="1"/>
</dbReference>
<dbReference type="GO" id="GO:1901137">
    <property type="term" value="P:carbohydrate derivative biosynthetic process"/>
    <property type="evidence" value="ECO:0007669"/>
    <property type="project" value="UniProtKB-ARBA"/>
</dbReference>
<keyword evidence="1 5" id="KW-0328">Glycosyltransferase</keyword>
<evidence type="ECO:0000313" key="5">
    <source>
        <dbReference type="EMBL" id="KFI73092.1"/>
    </source>
</evidence>
<organism evidence="5 6">
    <name type="scientific">Bifidobacterium minimum</name>
    <dbReference type="NCBI Taxonomy" id="1693"/>
    <lineage>
        <taxon>Bacteria</taxon>
        <taxon>Bacillati</taxon>
        <taxon>Actinomycetota</taxon>
        <taxon>Actinomycetes</taxon>
        <taxon>Bifidobacteriales</taxon>
        <taxon>Bifidobacteriaceae</taxon>
        <taxon>Bifidobacterium</taxon>
    </lineage>
</organism>